<feature type="transmembrane region" description="Helical" evidence="9">
    <location>
        <begin position="390"/>
        <end position="408"/>
    </location>
</feature>
<evidence type="ECO:0000256" key="2">
    <source>
        <dbReference type="ARBA" id="ARBA00004141"/>
    </source>
</evidence>
<dbReference type="Gene3D" id="3.40.50.720">
    <property type="entry name" value="NAD(P)-binding Rossmann-like Domain"/>
    <property type="match status" value="1"/>
</dbReference>
<comment type="similarity">
    <text evidence="9">Belongs to the DHHC palmitoyltransferase family.</text>
</comment>
<evidence type="ECO:0000256" key="9">
    <source>
        <dbReference type="RuleBase" id="RU079119"/>
    </source>
</evidence>
<comment type="catalytic activity">
    <reaction evidence="9">
        <text>L-cysteinyl-[protein] + hexadecanoyl-CoA = S-hexadecanoyl-L-cysteinyl-[protein] + CoA</text>
        <dbReference type="Rhea" id="RHEA:36683"/>
        <dbReference type="Rhea" id="RHEA-COMP:10131"/>
        <dbReference type="Rhea" id="RHEA-COMP:11032"/>
        <dbReference type="ChEBI" id="CHEBI:29950"/>
        <dbReference type="ChEBI" id="CHEBI:57287"/>
        <dbReference type="ChEBI" id="CHEBI:57379"/>
        <dbReference type="ChEBI" id="CHEBI:74151"/>
        <dbReference type="EC" id="2.3.1.225"/>
    </reaction>
</comment>
<dbReference type="OrthoDB" id="331948at2759"/>
<feature type="transmembrane region" description="Helical" evidence="9">
    <location>
        <begin position="13"/>
        <end position="34"/>
    </location>
</feature>
<feature type="domain" description="Enoyl reductase (ER)" evidence="11">
    <location>
        <begin position="302"/>
        <end position="652"/>
    </location>
</feature>
<organism evidence="12 13">
    <name type="scientific">Adineta steineri</name>
    <dbReference type="NCBI Taxonomy" id="433720"/>
    <lineage>
        <taxon>Eukaryota</taxon>
        <taxon>Metazoa</taxon>
        <taxon>Spiralia</taxon>
        <taxon>Gnathifera</taxon>
        <taxon>Rotifera</taxon>
        <taxon>Eurotatoria</taxon>
        <taxon>Bdelloidea</taxon>
        <taxon>Adinetida</taxon>
        <taxon>Adinetidae</taxon>
        <taxon>Adineta</taxon>
    </lineage>
</organism>
<evidence type="ECO:0000256" key="8">
    <source>
        <dbReference type="ARBA" id="ARBA00023136"/>
    </source>
</evidence>
<keyword evidence="7" id="KW-0560">Oxidoreductase</keyword>
<dbReference type="EMBL" id="CAJNON010000063">
    <property type="protein sequence ID" value="CAF0898342.1"/>
    <property type="molecule type" value="Genomic_DNA"/>
</dbReference>
<dbReference type="GO" id="GO:0016020">
    <property type="term" value="C:membrane"/>
    <property type="evidence" value="ECO:0007669"/>
    <property type="project" value="UniProtKB-SubCell"/>
</dbReference>
<evidence type="ECO:0000256" key="1">
    <source>
        <dbReference type="ARBA" id="ARBA00001947"/>
    </source>
</evidence>
<comment type="domain">
    <text evidence="9">The DHHC domain is required for palmitoyltransferase activity.</text>
</comment>
<sequence length="658" mass="75104">MTCIFEFIQWKKVLVRTCHLLLVFGVVASLVFQPSQLRTALYDTSNYLYCITYGLFVYLSLFFYFMTCYTDPGFVPYKRVPNWSGGMVPISDDEDDNDDDDDGDEQKAVTTSKTHLRKCLLCNIEQPLRSHHCDFCNRCVLKYDHHCPYLETCIGERNHRYFWCFLLATEILIIWSIVICSQSFVPFSDWSSWLHINKFRLFAMHVLVVSLCATTALFCIHSFFALTNSTTWERVSRHRITYLNRLPDEDLNPFHQGYCHNFFYSFLCHRIKEQQWDIVYKKRVEEHVTLYITAAKGYAVDSASSPFKLLNFERRVPRNDDVVIRIHYCGICHTDIHDARNDWQRSTYPMIPGHEITGIVEQIGSDVKHIRVGDSVGVGYMCDSCLKCDLCMLYLIFQIIVFYARYHLGKKDFEQHCSDMCITYNSTELDKVTPTYGGYSNLITTREHFVCKIPKNLPLDAAAPLLCAGITVYSPLRRFNVGKGSRIGIVGLGGLGHIAIKFGAAMGAHVTVISTSESKREDAMKLGAKKFLVSKDKEQMKAAKDSLDFIIDTVAANHDVRDLIDLLVFEGVYCSVGGPTKPLEIEPMSLISKKVKITGGAVGGMKETQEMLDFCGKHGITCDIEKINANPETIKTAFDRIVKADVKYRFVLDMLNSF</sequence>
<evidence type="ECO:0000256" key="5">
    <source>
        <dbReference type="ARBA" id="ARBA00022833"/>
    </source>
</evidence>
<feature type="transmembrane region" description="Helical" evidence="9">
    <location>
        <begin position="161"/>
        <end position="184"/>
    </location>
</feature>
<keyword evidence="5 10" id="KW-0862">Zinc</keyword>
<accession>A0A813ZG68</accession>
<dbReference type="InterPro" id="IPR020843">
    <property type="entry name" value="ER"/>
</dbReference>
<comment type="similarity">
    <text evidence="10">Belongs to the zinc-containing alcohol dehydrogenase family.</text>
</comment>
<comment type="subcellular location">
    <subcellularLocation>
        <location evidence="2">Membrane</location>
        <topology evidence="2">Multi-pass membrane protein</topology>
    </subcellularLocation>
</comment>
<dbReference type="Gene3D" id="3.90.180.10">
    <property type="entry name" value="Medium-chain alcohol dehydrogenases, catalytic domain"/>
    <property type="match status" value="1"/>
</dbReference>
<dbReference type="InterPro" id="IPR011032">
    <property type="entry name" value="GroES-like_sf"/>
</dbReference>
<keyword evidence="9" id="KW-0012">Acyltransferase</keyword>
<evidence type="ECO:0000259" key="11">
    <source>
        <dbReference type="SMART" id="SM00829"/>
    </source>
</evidence>
<evidence type="ECO:0000256" key="6">
    <source>
        <dbReference type="ARBA" id="ARBA00022989"/>
    </source>
</evidence>
<dbReference type="EC" id="2.3.1.225" evidence="9"/>
<keyword evidence="9" id="KW-0808">Transferase</keyword>
<comment type="caution">
    <text evidence="12">The sequence shown here is derived from an EMBL/GenBank/DDBJ whole genome shotgun (WGS) entry which is preliminary data.</text>
</comment>
<evidence type="ECO:0000256" key="10">
    <source>
        <dbReference type="RuleBase" id="RU361277"/>
    </source>
</evidence>
<dbReference type="InterPro" id="IPR013149">
    <property type="entry name" value="ADH-like_C"/>
</dbReference>
<dbReference type="InterPro" id="IPR047109">
    <property type="entry name" value="CAD-like"/>
</dbReference>
<dbReference type="PROSITE" id="PS50216">
    <property type="entry name" value="DHHC"/>
    <property type="match status" value="1"/>
</dbReference>
<reference evidence="12" key="1">
    <citation type="submission" date="2021-02" db="EMBL/GenBank/DDBJ databases">
        <authorList>
            <person name="Nowell W R."/>
        </authorList>
    </citation>
    <scope>NUCLEOTIDE SEQUENCE</scope>
</reference>
<dbReference type="Proteomes" id="UP000663891">
    <property type="component" value="Unassembled WGS sequence"/>
</dbReference>
<evidence type="ECO:0000313" key="13">
    <source>
        <dbReference type="Proteomes" id="UP000663891"/>
    </source>
</evidence>
<name>A0A813ZG68_9BILA</name>
<dbReference type="SMART" id="SM00829">
    <property type="entry name" value="PKS_ER"/>
    <property type="match status" value="1"/>
</dbReference>
<keyword evidence="3 9" id="KW-0812">Transmembrane</keyword>
<dbReference type="GO" id="GO:0019706">
    <property type="term" value="F:protein-cysteine S-palmitoyltransferase activity"/>
    <property type="evidence" value="ECO:0007669"/>
    <property type="project" value="UniProtKB-EC"/>
</dbReference>
<dbReference type="GO" id="GO:0008270">
    <property type="term" value="F:zinc ion binding"/>
    <property type="evidence" value="ECO:0007669"/>
    <property type="project" value="InterPro"/>
</dbReference>
<dbReference type="InterPro" id="IPR036291">
    <property type="entry name" value="NAD(P)-bd_dom_sf"/>
</dbReference>
<evidence type="ECO:0000256" key="7">
    <source>
        <dbReference type="ARBA" id="ARBA00023002"/>
    </source>
</evidence>
<dbReference type="AlphaFoldDB" id="A0A813ZG68"/>
<proteinExistence type="inferred from homology"/>
<dbReference type="GO" id="GO:0016616">
    <property type="term" value="F:oxidoreductase activity, acting on the CH-OH group of donors, NAD or NADP as acceptor"/>
    <property type="evidence" value="ECO:0007669"/>
    <property type="project" value="InterPro"/>
</dbReference>
<dbReference type="CDD" id="cd05283">
    <property type="entry name" value="CAD1"/>
    <property type="match status" value="1"/>
</dbReference>
<dbReference type="InterPro" id="IPR013154">
    <property type="entry name" value="ADH-like_N"/>
</dbReference>
<gene>
    <name evidence="12" type="ORF">VCS650_LOCUS9162</name>
</gene>
<protein>
    <recommendedName>
        <fullName evidence="9">Palmitoyltransferase</fullName>
        <ecNumber evidence="9">2.3.1.225</ecNumber>
    </recommendedName>
</protein>
<evidence type="ECO:0000313" key="12">
    <source>
        <dbReference type="EMBL" id="CAF0898342.1"/>
    </source>
</evidence>
<dbReference type="InterPro" id="IPR001594">
    <property type="entry name" value="Palmitoyltrfase_DHHC"/>
</dbReference>
<dbReference type="PANTHER" id="PTHR42683">
    <property type="entry name" value="ALDEHYDE REDUCTASE"/>
    <property type="match status" value="1"/>
</dbReference>
<keyword evidence="6 9" id="KW-1133">Transmembrane helix</keyword>
<dbReference type="InterPro" id="IPR002328">
    <property type="entry name" value="ADH_Zn_CS"/>
</dbReference>
<evidence type="ECO:0000256" key="3">
    <source>
        <dbReference type="ARBA" id="ARBA00022692"/>
    </source>
</evidence>
<feature type="transmembrane region" description="Helical" evidence="9">
    <location>
        <begin position="46"/>
        <end position="69"/>
    </location>
</feature>
<dbReference type="Pfam" id="PF01529">
    <property type="entry name" value="DHHC"/>
    <property type="match status" value="1"/>
</dbReference>
<evidence type="ECO:0000256" key="4">
    <source>
        <dbReference type="ARBA" id="ARBA00022723"/>
    </source>
</evidence>
<feature type="transmembrane region" description="Helical" evidence="9">
    <location>
        <begin position="204"/>
        <end position="227"/>
    </location>
</feature>
<keyword evidence="8 9" id="KW-0472">Membrane</keyword>
<comment type="cofactor">
    <cofactor evidence="1 10">
        <name>Zn(2+)</name>
        <dbReference type="ChEBI" id="CHEBI:29105"/>
    </cofactor>
</comment>
<dbReference type="PROSITE" id="PS00059">
    <property type="entry name" value="ADH_ZINC"/>
    <property type="match status" value="1"/>
</dbReference>
<dbReference type="SUPFAM" id="SSF51735">
    <property type="entry name" value="NAD(P)-binding Rossmann-fold domains"/>
    <property type="match status" value="1"/>
</dbReference>
<dbReference type="SUPFAM" id="SSF50129">
    <property type="entry name" value="GroES-like"/>
    <property type="match status" value="1"/>
</dbReference>
<keyword evidence="4 10" id="KW-0479">Metal-binding</keyword>
<dbReference type="Pfam" id="PF00107">
    <property type="entry name" value="ADH_zinc_N"/>
    <property type="match status" value="1"/>
</dbReference>
<dbReference type="Pfam" id="PF08240">
    <property type="entry name" value="ADH_N"/>
    <property type="match status" value="1"/>
</dbReference>
<dbReference type="FunFam" id="3.40.50.720:FF:000022">
    <property type="entry name" value="Cinnamyl alcohol dehydrogenase"/>
    <property type="match status" value="1"/>
</dbReference>